<evidence type="ECO:0000256" key="2">
    <source>
        <dbReference type="SAM" id="MobiDB-lite"/>
    </source>
</evidence>
<feature type="compositionally biased region" description="Low complexity" evidence="2">
    <location>
        <begin position="248"/>
        <end position="261"/>
    </location>
</feature>
<reference evidence="3 4" key="1">
    <citation type="submission" date="2023-01" db="EMBL/GenBank/DDBJ databases">
        <title>Analysis of 21 Apiospora genomes using comparative genomics revels a genus with tremendous synthesis potential of carbohydrate active enzymes and secondary metabolites.</title>
        <authorList>
            <person name="Sorensen T."/>
        </authorList>
    </citation>
    <scope>NUCLEOTIDE SEQUENCE [LARGE SCALE GENOMIC DNA]</scope>
    <source>
        <strain evidence="3 4">CBS 114990</strain>
    </source>
</reference>
<feature type="region of interest" description="Disordered" evidence="2">
    <location>
        <begin position="142"/>
        <end position="164"/>
    </location>
</feature>
<feature type="compositionally biased region" description="Polar residues" evidence="2">
    <location>
        <begin position="194"/>
        <end position="223"/>
    </location>
</feature>
<feature type="compositionally biased region" description="Basic and acidic residues" evidence="2">
    <location>
        <begin position="39"/>
        <end position="51"/>
    </location>
</feature>
<name>A0ABR1VJG3_9PEZI</name>
<dbReference type="GeneID" id="92048933"/>
<evidence type="ECO:0000313" key="4">
    <source>
        <dbReference type="Proteomes" id="UP001433268"/>
    </source>
</evidence>
<gene>
    <name evidence="3" type="ORF">PG997_011558</name>
</gene>
<feature type="region of interest" description="Disordered" evidence="2">
    <location>
        <begin position="1"/>
        <end position="112"/>
    </location>
</feature>
<dbReference type="RefSeq" id="XP_066665163.1">
    <property type="nucleotide sequence ID" value="XM_066815873.1"/>
</dbReference>
<evidence type="ECO:0000313" key="3">
    <source>
        <dbReference type="EMBL" id="KAK8071355.1"/>
    </source>
</evidence>
<feature type="compositionally biased region" description="Basic and acidic residues" evidence="2">
    <location>
        <begin position="235"/>
        <end position="247"/>
    </location>
</feature>
<dbReference type="EMBL" id="JAQQWN010000008">
    <property type="protein sequence ID" value="KAK8071355.1"/>
    <property type="molecule type" value="Genomic_DNA"/>
</dbReference>
<dbReference type="Proteomes" id="UP001433268">
    <property type="component" value="Unassembled WGS sequence"/>
</dbReference>
<accession>A0ABR1VJG3</accession>
<proteinExistence type="predicted"/>
<comment type="caution">
    <text evidence="3">The sequence shown here is derived from an EMBL/GenBank/DDBJ whole genome shotgun (WGS) entry which is preliminary data.</text>
</comment>
<keyword evidence="4" id="KW-1185">Reference proteome</keyword>
<keyword evidence="1" id="KW-0175">Coiled coil</keyword>
<feature type="region of interest" description="Disordered" evidence="2">
    <location>
        <begin position="194"/>
        <end position="261"/>
    </location>
</feature>
<protein>
    <submittedName>
        <fullName evidence="3">Uncharacterized protein</fullName>
    </submittedName>
</protein>
<evidence type="ECO:0000256" key="1">
    <source>
        <dbReference type="SAM" id="Coils"/>
    </source>
</evidence>
<organism evidence="3 4">
    <name type="scientific">Apiospora hydei</name>
    <dbReference type="NCBI Taxonomy" id="1337664"/>
    <lineage>
        <taxon>Eukaryota</taxon>
        <taxon>Fungi</taxon>
        <taxon>Dikarya</taxon>
        <taxon>Ascomycota</taxon>
        <taxon>Pezizomycotina</taxon>
        <taxon>Sordariomycetes</taxon>
        <taxon>Xylariomycetidae</taxon>
        <taxon>Amphisphaeriales</taxon>
        <taxon>Apiosporaceae</taxon>
        <taxon>Apiospora</taxon>
    </lineage>
</organism>
<sequence>MPTTDRAPWQAVEDASDSDLPGRAGSTAAQAGDPTVPDHASKARERKSTKTHERRRHRDEVDRSGDYQAFPLPSLSRQPPRDDHGGPSSDALNNAGPRIPGQRHRREQATLNRLQKQSDYDVGFTDIHGMRRPQLSYAGKPADAAFAEGPPRPTGETVRYRQPFNPVNQFERIDEEGEFSGPYFGGAPYYGRQSYPTQRFNTSQPSFSQQYQPVNYGNQSYNLRPNDPPTARWQSDQRADPQADRRAAPAAPEAPEAPEAPVRVEAQWGNKGPDSEWLKVMKELEDNRNELAQKDDIIKKYRVRELEKDMLHDATEKQEQANKLKEQAKLELETVNQKRIEEQKEEMARLEYKNKVLQAAQEAREHMEQKLRDEERLRKAEEQKVLSLEIDMRRRIETEIAEEAERRKREVEKRMYLEREIRAQLMAERREDEERTLREELRKQHIEKRLEYEFEMKRRRADELQQYKEGIEAKVRMEANQIIGSEQRKLDMEKMRLEIQQGTERVIRDTLQGDDAVSLHSDSIHVDDYLDPDQSIVDFNLQNTYPHSRMDSRHVYETNRQGISHPFPNLDPRRPPEPVAPPMGPVEPRFAWNGPNANLGYQRLGWGAPAPAQTTSGRPASVGNHLNNYSGNPFGQHYFSHLGSQQQLHMPNPTYRANPSNLMHNMAPEPSLSGFSSDLNLRRHPPPIPQATVLIRNQGREPAAGSAIHNRQQFPTLCQNRVGL</sequence>
<feature type="coiled-coil region" evidence="1">
    <location>
        <begin position="307"/>
        <end position="443"/>
    </location>
</feature>